<dbReference type="STRING" id="1314674.A0A0D7B4B7"/>
<evidence type="ECO:0008006" key="4">
    <source>
        <dbReference type="Google" id="ProtNLM"/>
    </source>
</evidence>
<feature type="region of interest" description="Disordered" evidence="1">
    <location>
        <begin position="70"/>
        <end position="187"/>
    </location>
</feature>
<feature type="region of interest" description="Disordered" evidence="1">
    <location>
        <begin position="458"/>
        <end position="518"/>
    </location>
</feature>
<keyword evidence="3" id="KW-1185">Reference proteome</keyword>
<dbReference type="OrthoDB" id="3202607at2759"/>
<evidence type="ECO:0000256" key="1">
    <source>
        <dbReference type="SAM" id="MobiDB-lite"/>
    </source>
</evidence>
<feature type="compositionally biased region" description="Basic and acidic residues" evidence="1">
    <location>
        <begin position="148"/>
        <end position="172"/>
    </location>
</feature>
<gene>
    <name evidence="2" type="ORF">CYLTODRAFT_425290</name>
</gene>
<organism evidence="2 3">
    <name type="scientific">Cylindrobasidium torrendii FP15055 ss-10</name>
    <dbReference type="NCBI Taxonomy" id="1314674"/>
    <lineage>
        <taxon>Eukaryota</taxon>
        <taxon>Fungi</taxon>
        <taxon>Dikarya</taxon>
        <taxon>Basidiomycota</taxon>
        <taxon>Agaricomycotina</taxon>
        <taxon>Agaricomycetes</taxon>
        <taxon>Agaricomycetidae</taxon>
        <taxon>Agaricales</taxon>
        <taxon>Marasmiineae</taxon>
        <taxon>Physalacriaceae</taxon>
        <taxon>Cylindrobasidium</taxon>
    </lineage>
</organism>
<sequence>MSHNTSKLVDTIYEFPLHTTRSRAKFGSFTIARVIKPVDETFDIGPRLEKVHQAQDRAWFDATDESASVSEPLDHDLGVLDGDSEPLRCPRRFKKRPAAPSSVRPAAPVPTAPALEASTSGSNKRQRASSASSVISASVASPPRKVPRPAERIVEGDNEAEVKGDDNDEFFHRRSRKNFANRQKQREENIASGAWTVEPPAVKPHIARRAQKAMMKAVRTLHDAAGAPVTKSGWIGLVQNIPRFLLDLEGTLAVGGLRLFWWDGIEQIPITDVAGRIVALLGGRPEEKNAVRGNSYREALESFTALLRRLNELFPYHEHRRGPCKERTAGTSFGGGQVKPCILCQRKSEIPYLREILEHEGHQRIAGWSNSLFKAFQPDIHAHGMDLLRSLAQAIPDAAYPWPGAFPEGFWAGQTNNWYVPPEDSDSDDDEDFDDSELELDDDDFDLIGVYPNAHAHANANADEEEQQEEEQQEQDDEQHRLRGQPHQPEGHGHGLPPASDAPQGGRQRCRSSTRRERRWRRHHPGVCWPHTDQGNLAWAWCAITALGNFDPDLGGHLILWDLGLVIRFPPLSTILIQSATLTHSNVTTGPGQERFSNVLFSAGGLFRYAENGNMTDKAWRERVYNRMSAAQQQAWWTMRERRWERALNMMTKI</sequence>
<feature type="compositionally biased region" description="Low complexity" evidence="1">
    <location>
        <begin position="128"/>
        <end position="141"/>
    </location>
</feature>
<feature type="compositionally biased region" description="Acidic residues" evidence="1">
    <location>
        <begin position="423"/>
        <end position="437"/>
    </location>
</feature>
<protein>
    <recommendedName>
        <fullName evidence="4">CxC2-like cysteine cluster KDZ transposase-associated domain-containing protein</fullName>
    </recommendedName>
</protein>
<feature type="compositionally biased region" description="Acidic residues" evidence="1">
    <location>
        <begin position="462"/>
        <end position="477"/>
    </location>
</feature>
<feature type="region of interest" description="Disordered" evidence="1">
    <location>
        <begin position="413"/>
        <end position="437"/>
    </location>
</feature>
<dbReference type="EMBL" id="KN880640">
    <property type="protein sequence ID" value="KIY64361.1"/>
    <property type="molecule type" value="Genomic_DNA"/>
</dbReference>
<proteinExistence type="predicted"/>
<name>A0A0D7B4B7_9AGAR</name>
<dbReference type="AlphaFoldDB" id="A0A0D7B4B7"/>
<reference evidence="2 3" key="1">
    <citation type="journal article" date="2015" name="Fungal Genet. Biol.">
        <title>Evolution of novel wood decay mechanisms in Agaricales revealed by the genome sequences of Fistulina hepatica and Cylindrobasidium torrendii.</title>
        <authorList>
            <person name="Floudas D."/>
            <person name="Held B.W."/>
            <person name="Riley R."/>
            <person name="Nagy L.G."/>
            <person name="Koehler G."/>
            <person name="Ransdell A.S."/>
            <person name="Younus H."/>
            <person name="Chow J."/>
            <person name="Chiniquy J."/>
            <person name="Lipzen A."/>
            <person name="Tritt A."/>
            <person name="Sun H."/>
            <person name="Haridas S."/>
            <person name="LaButti K."/>
            <person name="Ohm R.A."/>
            <person name="Kues U."/>
            <person name="Blanchette R.A."/>
            <person name="Grigoriev I.V."/>
            <person name="Minto R.E."/>
            <person name="Hibbett D.S."/>
        </authorList>
    </citation>
    <scope>NUCLEOTIDE SEQUENCE [LARGE SCALE GENOMIC DNA]</scope>
    <source>
        <strain evidence="2 3">FP15055 ss-10</strain>
    </source>
</reference>
<evidence type="ECO:0000313" key="2">
    <source>
        <dbReference type="EMBL" id="KIY64361.1"/>
    </source>
</evidence>
<dbReference type="Gene3D" id="3.60.130.30">
    <property type="match status" value="1"/>
</dbReference>
<accession>A0A0D7B4B7</accession>
<dbReference type="Proteomes" id="UP000054007">
    <property type="component" value="Unassembled WGS sequence"/>
</dbReference>
<evidence type="ECO:0000313" key="3">
    <source>
        <dbReference type="Proteomes" id="UP000054007"/>
    </source>
</evidence>
<feature type="compositionally biased region" description="Basic residues" evidence="1">
    <location>
        <begin position="508"/>
        <end position="518"/>
    </location>
</feature>